<reference evidence="5 6" key="1">
    <citation type="submission" date="2018-07" db="EMBL/GenBank/DDBJ databases">
        <authorList>
            <person name="Quirk P.G."/>
            <person name="Krulwich T.A."/>
        </authorList>
    </citation>
    <scope>NUCLEOTIDE SEQUENCE [LARGE SCALE GENOMIC DNA]</scope>
    <source>
        <strain evidence="5 6">CC-BB4</strain>
    </source>
</reference>
<keyword evidence="3 5" id="KW-0012">Acyltransferase</keyword>
<keyword evidence="6" id="KW-1185">Reference proteome</keyword>
<protein>
    <submittedName>
        <fullName evidence="5">1-acyl-sn-glycerol-3-phosphate acyltransferase</fullName>
    </submittedName>
</protein>
<evidence type="ECO:0000313" key="5">
    <source>
        <dbReference type="EMBL" id="AXK84181.1"/>
    </source>
</evidence>
<name>A0A346A4T4_9HYPH</name>
<feature type="domain" description="Phospholipid/glycerol acyltransferase" evidence="4">
    <location>
        <begin position="42"/>
        <end position="156"/>
    </location>
</feature>
<organism evidence="5 6">
    <name type="scientific">Pseudolabrys taiwanensis</name>
    <dbReference type="NCBI Taxonomy" id="331696"/>
    <lineage>
        <taxon>Bacteria</taxon>
        <taxon>Pseudomonadati</taxon>
        <taxon>Pseudomonadota</taxon>
        <taxon>Alphaproteobacteria</taxon>
        <taxon>Hyphomicrobiales</taxon>
        <taxon>Xanthobacteraceae</taxon>
        <taxon>Pseudolabrys</taxon>
    </lineage>
</organism>
<gene>
    <name evidence="5" type="ORF">DW352_22440</name>
</gene>
<dbReference type="Pfam" id="PF01553">
    <property type="entry name" value="Acyltransferase"/>
    <property type="match status" value="1"/>
</dbReference>
<dbReference type="GO" id="GO:0006654">
    <property type="term" value="P:phosphatidic acid biosynthetic process"/>
    <property type="evidence" value="ECO:0007669"/>
    <property type="project" value="TreeGrafter"/>
</dbReference>
<dbReference type="InterPro" id="IPR002123">
    <property type="entry name" value="Plipid/glycerol_acylTrfase"/>
</dbReference>
<dbReference type="PANTHER" id="PTHR10434:SF40">
    <property type="entry name" value="1-ACYL-SN-GLYCEROL-3-PHOSPHATE ACYLTRANSFERASE"/>
    <property type="match status" value="1"/>
</dbReference>
<evidence type="ECO:0000256" key="3">
    <source>
        <dbReference type="ARBA" id="ARBA00023315"/>
    </source>
</evidence>
<dbReference type="AlphaFoldDB" id="A0A346A4T4"/>
<comment type="pathway">
    <text evidence="1">Lipid metabolism.</text>
</comment>
<accession>A0A346A4T4</accession>
<dbReference type="EMBL" id="CP031417">
    <property type="protein sequence ID" value="AXK84181.1"/>
    <property type="molecule type" value="Genomic_DNA"/>
</dbReference>
<keyword evidence="2 5" id="KW-0808">Transferase</keyword>
<dbReference type="OrthoDB" id="5290997at2"/>
<sequence length="215" mass="24100">MRYTAIVEVAKSWARFNLMLLRVVVGLDYEIRGREKIPPGAVLVAAKHQSAWETFALLPLFPNPVFILKRELQWIPIFGWLTIKGRMVPVDRRKGAKALVAMVERARIELALNRQLIIFPEGTRRPAGADPAYKQGVAHLYVAEGVPCVPIALNSGLFWPRRSVRRHPGKVLVEILDPIPAGLAREEFFQRLQAAIEPATARLIAEAKARGTDKT</sequence>
<dbReference type="CDD" id="cd07989">
    <property type="entry name" value="LPLAT_AGPAT-like"/>
    <property type="match status" value="1"/>
</dbReference>
<dbReference type="Proteomes" id="UP000254889">
    <property type="component" value="Chromosome"/>
</dbReference>
<dbReference type="KEGG" id="ptaw:DW352_22440"/>
<dbReference type="GO" id="GO:0003841">
    <property type="term" value="F:1-acylglycerol-3-phosphate O-acyltransferase activity"/>
    <property type="evidence" value="ECO:0007669"/>
    <property type="project" value="TreeGrafter"/>
</dbReference>
<evidence type="ECO:0000256" key="1">
    <source>
        <dbReference type="ARBA" id="ARBA00005189"/>
    </source>
</evidence>
<proteinExistence type="predicted"/>
<dbReference type="PANTHER" id="PTHR10434">
    <property type="entry name" value="1-ACYL-SN-GLYCEROL-3-PHOSPHATE ACYLTRANSFERASE"/>
    <property type="match status" value="1"/>
</dbReference>
<dbReference type="SUPFAM" id="SSF69593">
    <property type="entry name" value="Glycerol-3-phosphate (1)-acyltransferase"/>
    <property type="match status" value="1"/>
</dbReference>
<evidence type="ECO:0000313" key="6">
    <source>
        <dbReference type="Proteomes" id="UP000254889"/>
    </source>
</evidence>
<evidence type="ECO:0000259" key="4">
    <source>
        <dbReference type="SMART" id="SM00563"/>
    </source>
</evidence>
<evidence type="ECO:0000256" key="2">
    <source>
        <dbReference type="ARBA" id="ARBA00022679"/>
    </source>
</evidence>
<dbReference type="SMART" id="SM00563">
    <property type="entry name" value="PlsC"/>
    <property type="match status" value="1"/>
</dbReference>